<accession>A0A0D0DQT6</accession>
<evidence type="ECO:0000313" key="2">
    <source>
        <dbReference type="Proteomes" id="UP000054538"/>
    </source>
</evidence>
<dbReference type="EMBL" id="KN825073">
    <property type="protein sequence ID" value="KIK94973.1"/>
    <property type="molecule type" value="Genomic_DNA"/>
</dbReference>
<dbReference type="HOGENOM" id="CLU_2873904_0_0_1"/>
<name>A0A0D0DQT6_9AGAM</name>
<dbReference type="Proteomes" id="UP000054538">
    <property type="component" value="Unassembled WGS sequence"/>
</dbReference>
<keyword evidence="2" id="KW-1185">Reference proteome</keyword>
<reference evidence="2" key="2">
    <citation type="submission" date="2015-01" db="EMBL/GenBank/DDBJ databases">
        <title>Evolutionary Origins and Diversification of the Mycorrhizal Mutualists.</title>
        <authorList>
            <consortium name="DOE Joint Genome Institute"/>
            <consortium name="Mycorrhizal Genomics Consortium"/>
            <person name="Kohler A."/>
            <person name="Kuo A."/>
            <person name="Nagy L.G."/>
            <person name="Floudas D."/>
            <person name="Copeland A."/>
            <person name="Barry K.W."/>
            <person name="Cichocki N."/>
            <person name="Veneault-Fourrey C."/>
            <person name="LaButti K."/>
            <person name="Lindquist E.A."/>
            <person name="Lipzen A."/>
            <person name="Lundell T."/>
            <person name="Morin E."/>
            <person name="Murat C."/>
            <person name="Riley R."/>
            <person name="Ohm R."/>
            <person name="Sun H."/>
            <person name="Tunlid A."/>
            <person name="Henrissat B."/>
            <person name="Grigoriev I.V."/>
            <person name="Hibbett D.S."/>
            <person name="Martin F."/>
        </authorList>
    </citation>
    <scope>NUCLEOTIDE SEQUENCE [LARGE SCALE GENOMIC DNA]</scope>
    <source>
        <strain evidence="2">Ve08.2h10</strain>
    </source>
</reference>
<sequence>DDSTQEAINIDSFLHDVKVQLINGPTQQCCADKMTDISTFFSKAYMAKAADGTMKSFRDCKTCQ</sequence>
<evidence type="ECO:0000313" key="1">
    <source>
        <dbReference type="EMBL" id="KIK94973.1"/>
    </source>
</evidence>
<feature type="non-terminal residue" evidence="1">
    <location>
        <position position="1"/>
    </location>
</feature>
<feature type="non-terminal residue" evidence="1">
    <location>
        <position position="64"/>
    </location>
</feature>
<proteinExistence type="predicted"/>
<dbReference type="InParanoid" id="A0A0D0DQT6"/>
<protein>
    <submittedName>
        <fullName evidence="1">Unplaced genomic scaffold scaffold_251, whole genome shotgun sequence</fullName>
    </submittedName>
</protein>
<gene>
    <name evidence="1" type="ORF">PAXRUDRAFT_126509</name>
</gene>
<organism evidence="1 2">
    <name type="scientific">Paxillus rubicundulus Ve08.2h10</name>
    <dbReference type="NCBI Taxonomy" id="930991"/>
    <lineage>
        <taxon>Eukaryota</taxon>
        <taxon>Fungi</taxon>
        <taxon>Dikarya</taxon>
        <taxon>Basidiomycota</taxon>
        <taxon>Agaricomycotina</taxon>
        <taxon>Agaricomycetes</taxon>
        <taxon>Agaricomycetidae</taxon>
        <taxon>Boletales</taxon>
        <taxon>Paxilineae</taxon>
        <taxon>Paxillaceae</taxon>
        <taxon>Paxillus</taxon>
    </lineage>
</organism>
<dbReference type="AlphaFoldDB" id="A0A0D0DQT6"/>
<reference evidence="1 2" key="1">
    <citation type="submission" date="2014-04" db="EMBL/GenBank/DDBJ databases">
        <authorList>
            <consortium name="DOE Joint Genome Institute"/>
            <person name="Kuo A."/>
            <person name="Kohler A."/>
            <person name="Jargeat P."/>
            <person name="Nagy L.G."/>
            <person name="Floudas D."/>
            <person name="Copeland A."/>
            <person name="Barry K.W."/>
            <person name="Cichocki N."/>
            <person name="Veneault-Fourrey C."/>
            <person name="LaButti K."/>
            <person name="Lindquist E.A."/>
            <person name="Lipzen A."/>
            <person name="Lundell T."/>
            <person name="Morin E."/>
            <person name="Murat C."/>
            <person name="Sun H."/>
            <person name="Tunlid A."/>
            <person name="Henrissat B."/>
            <person name="Grigoriev I.V."/>
            <person name="Hibbett D.S."/>
            <person name="Martin F."/>
            <person name="Nordberg H.P."/>
            <person name="Cantor M.N."/>
            <person name="Hua S.X."/>
        </authorList>
    </citation>
    <scope>NUCLEOTIDE SEQUENCE [LARGE SCALE GENOMIC DNA]</scope>
    <source>
        <strain evidence="1 2">Ve08.2h10</strain>
    </source>
</reference>